<sequence length="126" mass="14211">SHKSAGQCRYRNFPYYDQLTSIYAKDQATDKDAQIVTDIVEDIDAEDVVTVDNLEKGNNYRGCEYDISLNEMNVLATQSQLPKPNQDGFIYSKKKKKISDGSEQISTSIIDATMLWGKTYGLLTLN</sequence>
<name>A0A9D4AG35_9ROSI</name>
<dbReference type="PANTHER" id="PTHR46250:SF17">
    <property type="entry name" value="MYB_SANT-LIKE DOMAIN-CONTAINING PROTEIN"/>
    <property type="match status" value="1"/>
</dbReference>
<keyword evidence="2" id="KW-1185">Reference proteome</keyword>
<reference evidence="1 2" key="1">
    <citation type="journal article" date="2021" name="Plant Biotechnol. J.">
        <title>Multi-omics assisted identification of the key and species-specific regulatory components of drought-tolerant mechanisms in Gossypium stocksii.</title>
        <authorList>
            <person name="Yu D."/>
            <person name="Ke L."/>
            <person name="Zhang D."/>
            <person name="Wu Y."/>
            <person name="Sun Y."/>
            <person name="Mei J."/>
            <person name="Sun J."/>
            <person name="Sun Y."/>
        </authorList>
    </citation>
    <scope>NUCLEOTIDE SEQUENCE [LARGE SCALE GENOMIC DNA]</scope>
    <source>
        <strain evidence="2">cv. E1</strain>
        <tissue evidence="1">Leaf</tissue>
    </source>
</reference>
<gene>
    <name evidence="1" type="ORF">J1N35_008382</name>
</gene>
<dbReference type="AlphaFoldDB" id="A0A9D4AG35"/>
<comment type="caution">
    <text evidence="1">The sequence shown here is derived from an EMBL/GenBank/DDBJ whole genome shotgun (WGS) entry which is preliminary data.</text>
</comment>
<dbReference type="PANTHER" id="PTHR46250">
    <property type="entry name" value="MYB/SANT-LIKE DNA-BINDING DOMAIN PROTEIN-RELATED"/>
    <property type="match status" value="1"/>
</dbReference>
<evidence type="ECO:0000313" key="2">
    <source>
        <dbReference type="Proteomes" id="UP000828251"/>
    </source>
</evidence>
<feature type="non-terminal residue" evidence="1">
    <location>
        <position position="1"/>
    </location>
</feature>
<accession>A0A9D4AG35</accession>
<dbReference type="OrthoDB" id="618098at2759"/>
<proteinExistence type="predicted"/>
<evidence type="ECO:0000313" key="1">
    <source>
        <dbReference type="EMBL" id="KAH1115004.1"/>
    </source>
</evidence>
<dbReference type="EMBL" id="JAIQCV010000003">
    <property type="protein sequence ID" value="KAH1115004.1"/>
    <property type="molecule type" value="Genomic_DNA"/>
</dbReference>
<dbReference type="Proteomes" id="UP000828251">
    <property type="component" value="Unassembled WGS sequence"/>
</dbReference>
<protein>
    <submittedName>
        <fullName evidence="1">Uncharacterized protein</fullName>
    </submittedName>
</protein>
<organism evidence="1 2">
    <name type="scientific">Gossypium stocksii</name>
    <dbReference type="NCBI Taxonomy" id="47602"/>
    <lineage>
        <taxon>Eukaryota</taxon>
        <taxon>Viridiplantae</taxon>
        <taxon>Streptophyta</taxon>
        <taxon>Embryophyta</taxon>
        <taxon>Tracheophyta</taxon>
        <taxon>Spermatophyta</taxon>
        <taxon>Magnoliopsida</taxon>
        <taxon>eudicotyledons</taxon>
        <taxon>Gunneridae</taxon>
        <taxon>Pentapetalae</taxon>
        <taxon>rosids</taxon>
        <taxon>malvids</taxon>
        <taxon>Malvales</taxon>
        <taxon>Malvaceae</taxon>
        <taxon>Malvoideae</taxon>
        <taxon>Gossypium</taxon>
    </lineage>
</organism>